<dbReference type="PRINTS" id="PR00038">
    <property type="entry name" value="HTHLUXR"/>
</dbReference>
<dbReference type="SUPFAM" id="SSF46785">
    <property type="entry name" value="Winged helix' DNA-binding domain"/>
    <property type="match status" value="1"/>
</dbReference>
<dbReference type="GO" id="GO:0006355">
    <property type="term" value="P:regulation of DNA-templated transcription"/>
    <property type="evidence" value="ECO:0007669"/>
    <property type="project" value="InterPro"/>
</dbReference>
<reference evidence="3" key="1">
    <citation type="submission" date="2015-07" db="EMBL/GenBank/DDBJ databases">
        <authorList>
            <consortium name="Consortium for Microbial Forensics and Genomics (microFORGE)"/>
            <person name="Knight B.M."/>
            <person name="Roberts D.P."/>
            <person name="Lin D."/>
            <person name="Hari K."/>
            <person name="Fletcher J."/>
            <person name="Melcher U."/>
            <person name="Blagden T."/>
            <person name="Winegar R.A."/>
        </authorList>
    </citation>
    <scope>NUCLEOTIDE SEQUENCE [LARGE SCALE GENOMIC DNA]</scope>
    <source>
        <strain evidence="3">NRRL B-1447</strain>
    </source>
</reference>
<dbReference type="Pfam" id="PF00196">
    <property type="entry name" value="GerE"/>
    <property type="match status" value="1"/>
</dbReference>
<organism evidence="2 3">
    <name type="scientific">Streptomyces virginiae</name>
    <name type="common">Streptomyces cinnamonensis</name>
    <dbReference type="NCBI Taxonomy" id="1961"/>
    <lineage>
        <taxon>Bacteria</taxon>
        <taxon>Bacillati</taxon>
        <taxon>Actinomycetota</taxon>
        <taxon>Actinomycetes</taxon>
        <taxon>Kitasatosporales</taxon>
        <taxon>Streptomycetaceae</taxon>
        <taxon>Streptomyces</taxon>
    </lineage>
</organism>
<sequence length="329" mass="35522">MLSALGLDTPTEAVYRLLAARPEGWGVGQMAERLGLGEQQVRDALDRLAELELLRRSADRPGGWRAIHPELGLQLLLRRQQEDLERRRQELDRTHVAVTRMIADFAEPAGGGTEPDSERLIGMDAIRSRLEQIANKATGSVCTFMPGGGHSPASIEAARHNDAQILLRGVEVRTVCLDSVRNSAPTLAYARWLTGNGGEVRTVPTLPLRMILIDGTSALVPLDPSDTRRGAVLLHAAGAMTALTTLFEQVWAVALPLGAPQPRNADTGLTAQERELLTLLAKGLTDETAAGRLGVSLSTVRRSMASIMERLGARSRFEAGLRAAQAGWL</sequence>
<dbReference type="OrthoDB" id="4266042at2"/>
<accession>A0A0L8N3T4</accession>
<dbReference type="CDD" id="cd06170">
    <property type="entry name" value="LuxR_C_like"/>
    <property type="match status" value="1"/>
</dbReference>
<gene>
    <name evidence="2" type="ORF">ADK75_04435</name>
</gene>
<dbReference type="PANTHER" id="PTHR34293:SF1">
    <property type="entry name" value="HTH-TYPE TRANSCRIPTIONAL REGULATOR TRMBL2"/>
    <property type="match status" value="1"/>
</dbReference>
<dbReference type="InterPro" id="IPR000792">
    <property type="entry name" value="Tscrpt_reg_LuxR_C"/>
</dbReference>
<dbReference type="PATRIC" id="fig|1961.12.peg.946"/>
<dbReference type="InterPro" id="IPR016032">
    <property type="entry name" value="Sig_transdc_resp-reg_C-effctor"/>
</dbReference>
<dbReference type="EMBL" id="LGUV01000013">
    <property type="protein sequence ID" value="KOG57248.1"/>
    <property type="molecule type" value="Genomic_DNA"/>
</dbReference>
<dbReference type="Gene3D" id="1.10.10.10">
    <property type="entry name" value="Winged helix-like DNA-binding domain superfamily/Winged helix DNA-binding domain"/>
    <property type="match status" value="2"/>
</dbReference>
<dbReference type="PANTHER" id="PTHR34293">
    <property type="entry name" value="HTH-TYPE TRANSCRIPTIONAL REGULATOR TRMBL2"/>
    <property type="match status" value="1"/>
</dbReference>
<dbReference type="InterPro" id="IPR051797">
    <property type="entry name" value="TrmB-like"/>
</dbReference>
<dbReference type="RefSeq" id="WP_053168348.1">
    <property type="nucleotide sequence ID" value="NZ_LGUV01000013.1"/>
</dbReference>
<dbReference type="InterPro" id="IPR036388">
    <property type="entry name" value="WH-like_DNA-bd_sf"/>
</dbReference>
<evidence type="ECO:0000313" key="3">
    <source>
        <dbReference type="Proteomes" id="UP000037084"/>
    </source>
</evidence>
<comment type="caution">
    <text evidence="2">The sequence shown here is derived from an EMBL/GenBank/DDBJ whole genome shotgun (WGS) entry which is preliminary data.</text>
</comment>
<evidence type="ECO:0000313" key="2">
    <source>
        <dbReference type="EMBL" id="KOG57248.1"/>
    </source>
</evidence>
<dbReference type="Proteomes" id="UP000037084">
    <property type="component" value="Unassembled WGS sequence"/>
</dbReference>
<name>A0A0L8N3T4_STRVG</name>
<proteinExistence type="predicted"/>
<dbReference type="SMART" id="SM00421">
    <property type="entry name" value="HTH_LUXR"/>
    <property type="match status" value="1"/>
</dbReference>
<evidence type="ECO:0000259" key="1">
    <source>
        <dbReference type="PROSITE" id="PS50043"/>
    </source>
</evidence>
<protein>
    <recommendedName>
        <fullName evidence="1">HTH luxR-type domain-containing protein</fullName>
    </recommendedName>
</protein>
<dbReference type="PROSITE" id="PS50043">
    <property type="entry name" value="HTH_LUXR_2"/>
    <property type="match status" value="1"/>
</dbReference>
<dbReference type="InterPro" id="IPR036390">
    <property type="entry name" value="WH_DNA-bd_sf"/>
</dbReference>
<dbReference type="SUPFAM" id="SSF46894">
    <property type="entry name" value="C-terminal effector domain of the bipartite response regulators"/>
    <property type="match status" value="1"/>
</dbReference>
<dbReference type="GO" id="GO:0003677">
    <property type="term" value="F:DNA binding"/>
    <property type="evidence" value="ECO:0007669"/>
    <property type="project" value="InterPro"/>
</dbReference>
<dbReference type="AlphaFoldDB" id="A0A0L8N3T4"/>
<feature type="domain" description="HTH luxR-type" evidence="1">
    <location>
        <begin position="262"/>
        <end position="327"/>
    </location>
</feature>